<dbReference type="SMART" id="SM00065">
    <property type="entry name" value="GAF"/>
    <property type="match status" value="1"/>
</dbReference>
<keyword evidence="6" id="KW-0175">Coiled coil</keyword>
<evidence type="ECO:0000313" key="11">
    <source>
        <dbReference type="EMBL" id="SCM81675.1"/>
    </source>
</evidence>
<sequence>MFFSIRWQLTLIICSLILLAMVSTLAISYSLVSEDYERKMHHNNSVMAESLAANIAQFMQNAYNVNQMLAEYSGLEKLDIAKQRELLVDITWEQPFFQVLAVTQLNGDQLARSKGPPANRFERWWFKKFMAERKPYISQTYYSISSESPITTIVHGIYNEGKLAGLLMADIEVRKIQQMVENYNSGEGSYAYLLDGDGAVIAHPDRRQVAELYNYRTMKKKVLLRDADGKVLRDDKNNEITEEISFEGTASLQAIVAEVMAGKVGVGEYTALDGKEYICAYRTISLPGASDPWSLIVVQKKSAVMAFMSYVTVKTTLVGILVIALSALLTIWFSRKITDPLLDIVNATNRIKEGDLAVRLTTNSSNEIAILAANFNQMVTELRQHRERLEELVEARTAQLGAANQEMTAMNEELTAVNETLEDTNYRLLDENEARRKTENKLLLRERQYRAITGLLTQPVAEDETEDILRVILHNAVQLLGGMVGYIGLFDAEGKHFYIHHIIGIDTPLIREPQPAQTGMKGHVYNTGEIFYIEDYRKYPERVEHCCLSDLISSVIMVPLKQAGKVKGVLTISWQQVIQPISEEDLAGLHQFGDLASIALERYLVQKDIRQLAYHDILTGLPNRASLTHYLEAELEKARAGESAGVILFIDIDDLKSVNDNFGHSFGDTVIVSVSRHIVAAVGEKAFVSRISGDEFFVVVPGINSRDRAAQIADKTVGELCKEYEVALEKLHLSASVGLVVYPEDGVMAEELMKKADSAMYAAKQAGRNCWRFYKSSMLKAAYEKMMLTNGLRRGLERGEFYLYYQPQFAAADRRIVGFEALLRWNSSDYGFVSPARFIPLAEQSGLILPIGQWVLQEACRFARRLADSGQEHIQVAMNISPRQLMSEDFVACVRTSIEAAGIKPGQIEIEITESVFIESMEDSVHKLCQLRDIGVNLALDDFGIGYSSLTYLRSLPVGILKIDKSFIDKISSDEVQLQVVGSIIDLGHTLGMSVVAEGVETEEQLAILTKAGCDHIQGYVFSKPLAEEAAMSLLKQ</sequence>
<accession>A0A212LVM3</accession>
<dbReference type="PROSITE" id="PS50885">
    <property type="entry name" value="HAMP"/>
    <property type="match status" value="1"/>
</dbReference>
<dbReference type="Gene3D" id="6.10.340.10">
    <property type="match status" value="1"/>
</dbReference>
<dbReference type="SMART" id="SM00267">
    <property type="entry name" value="GGDEF"/>
    <property type="match status" value="1"/>
</dbReference>
<reference evidence="11" key="1">
    <citation type="submission" date="2016-08" db="EMBL/GenBank/DDBJ databases">
        <authorList>
            <person name="Seilhamer J.J."/>
        </authorList>
    </citation>
    <scope>NUCLEOTIDE SEQUENCE</scope>
    <source>
        <strain evidence="11">86</strain>
    </source>
</reference>
<organism evidence="11">
    <name type="scientific">uncultured Sporomusa sp</name>
    <dbReference type="NCBI Taxonomy" id="307249"/>
    <lineage>
        <taxon>Bacteria</taxon>
        <taxon>Bacillati</taxon>
        <taxon>Bacillota</taxon>
        <taxon>Negativicutes</taxon>
        <taxon>Selenomonadales</taxon>
        <taxon>Sporomusaceae</taxon>
        <taxon>Sporomusa</taxon>
        <taxon>environmental samples</taxon>
    </lineage>
</organism>
<dbReference type="GO" id="GO:0007165">
    <property type="term" value="P:signal transduction"/>
    <property type="evidence" value="ECO:0007669"/>
    <property type="project" value="InterPro"/>
</dbReference>
<evidence type="ECO:0000259" key="10">
    <source>
        <dbReference type="PROSITE" id="PS50887"/>
    </source>
</evidence>
<dbReference type="InterPro" id="IPR029787">
    <property type="entry name" value="Nucleotide_cyclase"/>
</dbReference>
<evidence type="ECO:0000259" key="8">
    <source>
        <dbReference type="PROSITE" id="PS50883"/>
    </source>
</evidence>
<dbReference type="InterPro" id="IPR001633">
    <property type="entry name" value="EAL_dom"/>
</dbReference>
<feature type="transmembrane region" description="Helical" evidence="7">
    <location>
        <begin position="307"/>
        <end position="333"/>
    </location>
</feature>
<keyword evidence="3 7" id="KW-0812">Transmembrane</keyword>
<dbReference type="CDD" id="cd01948">
    <property type="entry name" value="EAL"/>
    <property type="match status" value="1"/>
</dbReference>
<dbReference type="InterPro" id="IPR043128">
    <property type="entry name" value="Rev_trsase/Diguanyl_cyclase"/>
</dbReference>
<dbReference type="Gene3D" id="3.30.70.270">
    <property type="match status" value="1"/>
</dbReference>
<feature type="coiled-coil region" evidence="6">
    <location>
        <begin position="372"/>
        <end position="424"/>
    </location>
</feature>
<evidence type="ECO:0000256" key="3">
    <source>
        <dbReference type="ARBA" id="ARBA00022692"/>
    </source>
</evidence>
<dbReference type="CDD" id="cd06225">
    <property type="entry name" value="HAMP"/>
    <property type="match status" value="1"/>
</dbReference>
<dbReference type="SUPFAM" id="SSF58104">
    <property type="entry name" value="Methyl-accepting chemotaxis protein (MCP) signaling domain"/>
    <property type="match status" value="1"/>
</dbReference>
<dbReference type="PANTHER" id="PTHR44757:SF2">
    <property type="entry name" value="BIOFILM ARCHITECTURE MAINTENANCE PROTEIN MBAA"/>
    <property type="match status" value="1"/>
</dbReference>
<dbReference type="InterPro" id="IPR029151">
    <property type="entry name" value="Sensor-like_sf"/>
</dbReference>
<dbReference type="SUPFAM" id="SSF55781">
    <property type="entry name" value="GAF domain-like"/>
    <property type="match status" value="1"/>
</dbReference>
<dbReference type="Gene3D" id="3.30.450.40">
    <property type="match status" value="1"/>
</dbReference>
<evidence type="ECO:0000256" key="1">
    <source>
        <dbReference type="ARBA" id="ARBA00004651"/>
    </source>
</evidence>
<feature type="domain" description="GGDEF" evidence="10">
    <location>
        <begin position="643"/>
        <end position="776"/>
    </location>
</feature>
<evidence type="ECO:0000256" key="7">
    <source>
        <dbReference type="SAM" id="Phobius"/>
    </source>
</evidence>
<name>A0A212LVM3_9FIRM</name>
<feature type="domain" description="EAL" evidence="8">
    <location>
        <begin position="785"/>
        <end position="1037"/>
    </location>
</feature>
<evidence type="ECO:0000256" key="2">
    <source>
        <dbReference type="ARBA" id="ARBA00022475"/>
    </source>
</evidence>
<dbReference type="InterPro" id="IPR000160">
    <property type="entry name" value="GGDEF_dom"/>
</dbReference>
<feature type="domain" description="HAMP" evidence="9">
    <location>
        <begin position="335"/>
        <end position="387"/>
    </location>
</feature>
<evidence type="ECO:0000256" key="4">
    <source>
        <dbReference type="ARBA" id="ARBA00022989"/>
    </source>
</evidence>
<gene>
    <name evidence="11" type="ORF">KL86SPO_40159</name>
</gene>
<evidence type="ECO:0000256" key="5">
    <source>
        <dbReference type="ARBA" id="ARBA00023136"/>
    </source>
</evidence>
<keyword evidence="2" id="KW-1003">Cell membrane</keyword>
<dbReference type="Pfam" id="PF02743">
    <property type="entry name" value="dCache_1"/>
    <property type="match status" value="1"/>
</dbReference>
<dbReference type="SUPFAM" id="SSF141868">
    <property type="entry name" value="EAL domain-like"/>
    <property type="match status" value="1"/>
</dbReference>
<dbReference type="RefSeq" id="WP_288184636.1">
    <property type="nucleotide sequence ID" value="NZ_LT608335.1"/>
</dbReference>
<dbReference type="Gene3D" id="3.30.450.20">
    <property type="entry name" value="PAS domain"/>
    <property type="match status" value="1"/>
</dbReference>
<dbReference type="GO" id="GO:0005886">
    <property type="term" value="C:plasma membrane"/>
    <property type="evidence" value="ECO:0007669"/>
    <property type="project" value="UniProtKB-SubCell"/>
</dbReference>
<proteinExistence type="predicted"/>
<dbReference type="SUPFAM" id="SSF55073">
    <property type="entry name" value="Nucleotide cyclase"/>
    <property type="match status" value="1"/>
</dbReference>
<dbReference type="InterPro" id="IPR003018">
    <property type="entry name" value="GAF"/>
</dbReference>
<evidence type="ECO:0000256" key="6">
    <source>
        <dbReference type="SAM" id="Coils"/>
    </source>
</evidence>
<dbReference type="InterPro" id="IPR052155">
    <property type="entry name" value="Biofilm_reg_signaling"/>
</dbReference>
<dbReference type="CDD" id="cd01949">
    <property type="entry name" value="GGDEF"/>
    <property type="match status" value="1"/>
</dbReference>
<dbReference type="CDD" id="cd18773">
    <property type="entry name" value="PDC1_HK_sensor"/>
    <property type="match status" value="1"/>
</dbReference>
<dbReference type="PANTHER" id="PTHR44757">
    <property type="entry name" value="DIGUANYLATE CYCLASE DGCP"/>
    <property type="match status" value="1"/>
</dbReference>
<dbReference type="SUPFAM" id="SSF103190">
    <property type="entry name" value="Sensory domain-like"/>
    <property type="match status" value="1"/>
</dbReference>
<dbReference type="CDD" id="cd12912">
    <property type="entry name" value="PDC2_MCP_like"/>
    <property type="match status" value="1"/>
</dbReference>
<dbReference type="SMART" id="SM00052">
    <property type="entry name" value="EAL"/>
    <property type="match status" value="1"/>
</dbReference>
<dbReference type="SUPFAM" id="SSF158472">
    <property type="entry name" value="HAMP domain-like"/>
    <property type="match status" value="1"/>
</dbReference>
<evidence type="ECO:0000259" key="9">
    <source>
        <dbReference type="PROSITE" id="PS50885"/>
    </source>
</evidence>
<dbReference type="EMBL" id="FMJE01000004">
    <property type="protein sequence ID" value="SCM81675.1"/>
    <property type="molecule type" value="Genomic_DNA"/>
</dbReference>
<dbReference type="NCBIfam" id="TIGR00254">
    <property type="entry name" value="GGDEF"/>
    <property type="match status" value="1"/>
</dbReference>
<dbReference type="InterPro" id="IPR033479">
    <property type="entry name" value="dCache_1"/>
</dbReference>
<dbReference type="Pfam" id="PF00563">
    <property type="entry name" value="EAL"/>
    <property type="match status" value="1"/>
</dbReference>
<dbReference type="Gene3D" id="3.20.20.450">
    <property type="entry name" value="EAL domain"/>
    <property type="match status" value="1"/>
</dbReference>
<dbReference type="SMART" id="SM00304">
    <property type="entry name" value="HAMP"/>
    <property type="match status" value="1"/>
</dbReference>
<dbReference type="InterPro" id="IPR035919">
    <property type="entry name" value="EAL_sf"/>
</dbReference>
<dbReference type="Pfam" id="PF13185">
    <property type="entry name" value="GAF_2"/>
    <property type="match status" value="1"/>
</dbReference>
<comment type="subcellular location">
    <subcellularLocation>
        <location evidence="1">Cell membrane</location>
        <topology evidence="1">Multi-pass membrane protein</topology>
    </subcellularLocation>
</comment>
<protein>
    <submittedName>
        <fullName evidence="11">Diguanylate cyclase/phosphodiesterase with PAS/PAC sensor</fullName>
    </submittedName>
</protein>
<dbReference type="Pfam" id="PF00990">
    <property type="entry name" value="GGDEF"/>
    <property type="match status" value="1"/>
</dbReference>
<keyword evidence="4 7" id="KW-1133">Transmembrane helix</keyword>
<dbReference type="PROSITE" id="PS50883">
    <property type="entry name" value="EAL"/>
    <property type="match status" value="1"/>
</dbReference>
<dbReference type="PROSITE" id="PS50887">
    <property type="entry name" value="GGDEF"/>
    <property type="match status" value="1"/>
</dbReference>
<dbReference type="Pfam" id="PF00672">
    <property type="entry name" value="HAMP"/>
    <property type="match status" value="1"/>
</dbReference>
<dbReference type="InterPro" id="IPR029016">
    <property type="entry name" value="GAF-like_dom_sf"/>
</dbReference>
<dbReference type="AlphaFoldDB" id="A0A212LVM3"/>
<keyword evidence="5 7" id="KW-0472">Membrane</keyword>
<dbReference type="InterPro" id="IPR003660">
    <property type="entry name" value="HAMP_dom"/>
</dbReference>